<name>A0ABW4N683_9CAUL</name>
<proteinExistence type="predicted"/>
<reference evidence="2" key="1">
    <citation type="journal article" date="2019" name="Int. J. Syst. Evol. Microbiol.">
        <title>The Global Catalogue of Microorganisms (GCM) 10K type strain sequencing project: providing services to taxonomists for standard genome sequencing and annotation.</title>
        <authorList>
            <consortium name="The Broad Institute Genomics Platform"/>
            <consortium name="The Broad Institute Genome Sequencing Center for Infectious Disease"/>
            <person name="Wu L."/>
            <person name="Ma J."/>
        </authorList>
    </citation>
    <scope>NUCLEOTIDE SEQUENCE [LARGE SCALE GENOMIC DNA]</scope>
    <source>
        <strain evidence="2">DFY28</strain>
    </source>
</reference>
<sequence>MDVETLRARLGKLDECLIVGFRMDDFLSSLQITLDDIWTEQGQVRADLGQRRKLLRLSCELVERIEFLGGLRAHNLIASPELIGWSHTEVSAFELGVQPSGLLRLRMTITDARSITVDCARIRVVEPDTEID</sequence>
<keyword evidence="2" id="KW-1185">Reference proteome</keyword>
<dbReference type="Proteomes" id="UP001597237">
    <property type="component" value="Unassembled WGS sequence"/>
</dbReference>
<dbReference type="EMBL" id="JBHUEY010000006">
    <property type="protein sequence ID" value="MFD1785521.1"/>
    <property type="molecule type" value="Genomic_DNA"/>
</dbReference>
<evidence type="ECO:0000313" key="1">
    <source>
        <dbReference type="EMBL" id="MFD1785521.1"/>
    </source>
</evidence>
<organism evidence="1 2">
    <name type="scientific">Phenylobacterium terrae</name>
    <dbReference type="NCBI Taxonomy" id="2665495"/>
    <lineage>
        <taxon>Bacteria</taxon>
        <taxon>Pseudomonadati</taxon>
        <taxon>Pseudomonadota</taxon>
        <taxon>Alphaproteobacteria</taxon>
        <taxon>Caulobacterales</taxon>
        <taxon>Caulobacteraceae</taxon>
        <taxon>Phenylobacterium</taxon>
    </lineage>
</organism>
<gene>
    <name evidence="1" type="ORF">ACFSC0_19135</name>
</gene>
<protein>
    <submittedName>
        <fullName evidence="1">Uncharacterized protein</fullName>
    </submittedName>
</protein>
<evidence type="ECO:0000313" key="2">
    <source>
        <dbReference type="Proteomes" id="UP001597237"/>
    </source>
</evidence>
<dbReference type="RefSeq" id="WP_377281581.1">
    <property type="nucleotide sequence ID" value="NZ_JBHRSI010000004.1"/>
</dbReference>
<accession>A0ABW4N683</accession>
<comment type="caution">
    <text evidence="1">The sequence shown here is derived from an EMBL/GenBank/DDBJ whole genome shotgun (WGS) entry which is preliminary data.</text>
</comment>